<proteinExistence type="predicted"/>
<dbReference type="RefSeq" id="WP_169365903.1">
    <property type="nucleotide sequence ID" value="NZ_JAAVJL010000004.1"/>
</dbReference>
<dbReference type="Proteomes" id="UP000738376">
    <property type="component" value="Unassembled WGS sequence"/>
</dbReference>
<sequence length="59" mass="6461">MTKLSDESDANHLQGLLLTKKFLGSVALPHFPKILEAFGLLRDLLLTKVPVASTSLSQR</sequence>
<comment type="caution">
    <text evidence="1">The sequence shown here is derived from an EMBL/GenBank/DDBJ whole genome shotgun (WGS) entry which is preliminary data.</text>
</comment>
<organism evidence="1 2">
    <name type="scientific">Pseudanabaena yagii GIHE-NHR1</name>
    <dbReference type="NCBI Taxonomy" id="2722753"/>
    <lineage>
        <taxon>Bacteria</taxon>
        <taxon>Bacillati</taxon>
        <taxon>Cyanobacteriota</taxon>
        <taxon>Cyanophyceae</taxon>
        <taxon>Pseudanabaenales</taxon>
        <taxon>Pseudanabaenaceae</taxon>
        <taxon>Pseudanabaena</taxon>
        <taxon>Pseudanabaena yagii</taxon>
    </lineage>
</organism>
<name>A0ABX1M1R5_9CYAN</name>
<keyword evidence="2" id="KW-1185">Reference proteome</keyword>
<evidence type="ECO:0000313" key="1">
    <source>
        <dbReference type="EMBL" id="NMF60974.1"/>
    </source>
</evidence>
<gene>
    <name evidence="1" type="ORF">HC246_23830</name>
</gene>
<evidence type="ECO:0000313" key="2">
    <source>
        <dbReference type="Proteomes" id="UP000738376"/>
    </source>
</evidence>
<reference evidence="1 2" key="1">
    <citation type="submission" date="2020-03" db="EMBL/GenBank/DDBJ databases">
        <title>Draft Genome Sequence of 2-Methylisoborneol Producing Pseudanabaena yagii Strain GIHE-NHR1 Isolated from North Han River in South Korea.</title>
        <authorList>
            <person name="Jeong J."/>
        </authorList>
    </citation>
    <scope>NUCLEOTIDE SEQUENCE [LARGE SCALE GENOMIC DNA]</scope>
    <source>
        <strain evidence="1 2">GIHE-NHR1</strain>
    </source>
</reference>
<accession>A0ABX1M1R5</accession>
<dbReference type="EMBL" id="JAAVJL010000004">
    <property type="protein sequence ID" value="NMF60974.1"/>
    <property type="molecule type" value="Genomic_DNA"/>
</dbReference>
<protein>
    <submittedName>
        <fullName evidence="1">Uncharacterized protein</fullName>
    </submittedName>
</protein>